<dbReference type="EMBL" id="AP005514">
    <property type="protein sequence ID" value="BAD19844.1"/>
    <property type="molecule type" value="Genomic_DNA"/>
</dbReference>
<gene>
    <name evidence="2" type="primary">OSJNBa0035A24.49</name>
</gene>
<accession>Q6K4W0</accession>
<protein>
    <submittedName>
        <fullName evidence="2">Uncharacterized protein</fullName>
    </submittedName>
</protein>
<reference evidence="3" key="2">
    <citation type="journal article" date="2008" name="Nucleic Acids Res.">
        <title>The rice annotation project database (RAP-DB): 2008 update.</title>
        <authorList>
            <consortium name="The rice annotation project (RAP)"/>
        </authorList>
    </citation>
    <scope>GENOME REANNOTATION</scope>
    <source>
        <strain evidence="3">cv. Nipponbare</strain>
    </source>
</reference>
<evidence type="ECO:0000256" key="1">
    <source>
        <dbReference type="SAM" id="MobiDB-lite"/>
    </source>
</evidence>
<organism evidence="2 3">
    <name type="scientific">Oryza sativa subsp. japonica</name>
    <name type="common">Rice</name>
    <dbReference type="NCBI Taxonomy" id="39947"/>
    <lineage>
        <taxon>Eukaryota</taxon>
        <taxon>Viridiplantae</taxon>
        <taxon>Streptophyta</taxon>
        <taxon>Embryophyta</taxon>
        <taxon>Tracheophyta</taxon>
        <taxon>Spermatophyta</taxon>
        <taxon>Magnoliopsida</taxon>
        <taxon>Liliopsida</taxon>
        <taxon>Poales</taxon>
        <taxon>Poaceae</taxon>
        <taxon>BOP clade</taxon>
        <taxon>Oryzoideae</taxon>
        <taxon>Oryzeae</taxon>
        <taxon>Oryzinae</taxon>
        <taxon>Oryza</taxon>
        <taxon>Oryza sativa</taxon>
    </lineage>
</organism>
<sequence length="144" mass="16015">MAVQRGKVAESAESRLVYSLDPEKFPLLYGHLDLVGMMTSSGTSRGSVSSSWVEGREPGRMQPPVPYREGPLDYELPVFCDCKVKAARNAVWTAREEINGLKAHLQDNRDEALKNRAVSRSKESNELESLRAALEQIEATNCFS</sequence>
<feature type="region of interest" description="Disordered" evidence="1">
    <location>
        <begin position="45"/>
        <end position="66"/>
    </location>
</feature>
<proteinExistence type="predicted"/>
<reference evidence="3" key="1">
    <citation type="journal article" date="2005" name="Nature">
        <title>The map-based sequence of the rice genome.</title>
        <authorList>
            <consortium name="International rice genome sequencing project (IRGSP)"/>
            <person name="Matsumoto T."/>
            <person name="Wu J."/>
            <person name="Kanamori H."/>
            <person name="Katayose Y."/>
            <person name="Fujisawa M."/>
            <person name="Namiki N."/>
            <person name="Mizuno H."/>
            <person name="Yamamoto K."/>
            <person name="Antonio B.A."/>
            <person name="Baba T."/>
            <person name="Sakata K."/>
            <person name="Nagamura Y."/>
            <person name="Aoki H."/>
            <person name="Arikawa K."/>
            <person name="Arita K."/>
            <person name="Bito T."/>
            <person name="Chiden Y."/>
            <person name="Fujitsuka N."/>
            <person name="Fukunaka R."/>
            <person name="Hamada M."/>
            <person name="Harada C."/>
            <person name="Hayashi A."/>
            <person name="Hijishita S."/>
            <person name="Honda M."/>
            <person name="Hosokawa S."/>
            <person name="Ichikawa Y."/>
            <person name="Idonuma A."/>
            <person name="Iijima M."/>
            <person name="Ikeda M."/>
            <person name="Ikeno M."/>
            <person name="Ito K."/>
            <person name="Ito S."/>
            <person name="Ito T."/>
            <person name="Ito Y."/>
            <person name="Ito Y."/>
            <person name="Iwabuchi A."/>
            <person name="Kamiya K."/>
            <person name="Karasawa W."/>
            <person name="Kurita K."/>
            <person name="Katagiri S."/>
            <person name="Kikuta A."/>
            <person name="Kobayashi H."/>
            <person name="Kobayashi N."/>
            <person name="Machita K."/>
            <person name="Maehara T."/>
            <person name="Masukawa M."/>
            <person name="Mizubayashi T."/>
            <person name="Mukai Y."/>
            <person name="Nagasaki H."/>
            <person name="Nagata Y."/>
            <person name="Naito S."/>
            <person name="Nakashima M."/>
            <person name="Nakama Y."/>
            <person name="Nakamichi Y."/>
            <person name="Nakamura M."/>
            <person name="Meguro A."/>
            <person name="Negishi M."/>
            <person name="Ohta I."/>
            <person name="Ohta T."/>
            <person name="Okamoto M."/>
            <person name="Ono N."/>
            <person name="Saji S."/>
            <person name="Sakaguchi M."/>
            <person name="Sakai K."/>
            <person name="Shibata M."/>
            <person name="Shimokawa T."/>
            <person name="Song J."/>
            <person name="Takazaki Y."/>
            <person name="Terasawa K."/>
            <person name="Tsugane M."/>
            <person name="Tsuji K."/>
            <person name="Ueda S."/>
            <person name="Waki K."/>
            <person name="Yamagata H."/>
            <person name="Yamamoto M."/>
            <person name="Yamamoto S."/>
            <person name="Yamane H."/>
            <person name="Yoshiki S."/>
            <person name="Yoshihara R."/>
            <person name="Yukawa K."/>
            <person name="Zhong H."/>
            <person name="Yano M."/>
            <person name="Yuan Q."/>
            <person name="Ouyang S."/>
            <person name="Liu J."/>
            <person name="Jones K.M."/>
            <person name="Gansberger K."/>
            <person name="Moffat K."/>
            <person name="Hill J."/>
            <person name="Bera J."/>
            <person name="Fadrosh D."/>
            <person name="Jin S."/>
            <person name="Johri S."/>
            <person name="Kim M."/>
            <person name="Overton L."/>
            <person name="Reardon M."/>
            <person name="Tsitrin T."/>
            <person name="Vuong H."/>
            <person name="Weaver B."/>
            <person name="Ciecko A."/>
            <person name="Tallon L."/>
            <person name="Jackson J."/>
            <person name="Pai G."/>
            <person name="Aken S.V."/>
            <person name="Utterback T."/>
            <person name="Reidmuller S."/>
            <person name="Feldblyum T."/>
            <person name="Hsiao J."/>
            <person name="Zismann V."/>
            <person name="Iobst S."/>
            <person name="de Vazeille A.R."/>
            <person name="Buell C.R."/>
            <person name="Ying K."/>
            <person name="Li Y."/>
            <person name="Lu T."/>
            <person name="Huang Y."/>
            <person name="Zhao Q."/>
            <person name="Feng Q."/>
            <person name="Zhang L."/>
            <person name="Zhu J."/>
            <person name="Weng Q."/>
            <person name="Mu J."/>
            <person name="Lu Y."/>
            <person name="Fan D."/>
            <person name="Liu Y."/>
            <person name="Guan J."/>
            <person name="Zhang Y."/>
            <person name="Yu S."/>
            <person name="Liu X."/>
            <person name="Zhang Y."/>
            <person name="Hong G."/>
            <person name="Han B."/>
            <person name="Choisne N."/>
            <person name="Demange N."/>
            <person name="Orjeda G."/>
            <person name="Samain S."/>
            <person name="Cattolico L."/>
            <person name="Pelletier E."/>
            <person name="Couloux A."/>
            <person name="Segurens B."/>
            <person name="Wincker P."/>
            <person name="D'Hont A."/>
            <person name="Scarpelli C."/>
            <person name="Weissenbach J."/>
            <person name="Salanoubat M."/>
            <person name="Quetier F."/>
            <person name="Yu Y."/>
            <person name="Kim H.R."/>
            <person name="Rambo T."/>
            <person name="Currie J."/>
            <person name="Collura K."/>
            <person name="Luo M."/>
            <person name="Yang T."/>
            <person name="Ammiraju J.S.S."/>
            <person name="Engler F."/>
            <person name="Soderlund C."/>
            <person name="Wing R.A."/>
            <person name="Palmer L.E."/>
            <person name="de la Bastide M."/>
            <person name="Spiegel L."/>
            <person name="Nascimento L."/>
            <person name="Zutavern T."/>
            <person name="O'Shaughnessy A."/>
            <person name="Dike S."/>
            <person name="Dedhia N."/>
            <person name="Preston R."/>
            <person name="Balija V."/>
            <person name="McCombie W.R."/>
            <person name="Chow T."/>
            <person name="Chen H."/>
            <person name="Chung M."/>
            <person name="Chen C."/>
            <person name="Shaw J."/>
            <person name="Wu H."/>
            <person name="Hsiao K."/>
            <person name="Chao Y."/>
            <person name="Chu M."/>
            <person name="Cheng C."/>
            <person name="Hour A."/>
            <person name="Lee P."/>
            <person name="Lin S."/>
            <person name="Lin Y."/>
            <person name="Liou J."/>
            <person name="Liu S."/>
            <person name="Hsing Y."/>
            <person name="Raghuvanshi S."/>
            <person name="Mohanty A."/>
            <person name="Bharti A.K."/>
            <person name="Gaur A."/>
            <person name="Gupta V."/>
            <person name="Kumar D."/>
            <person name="Ravi V."/>
            <person name="Vij S."/>
            <person name="Kapur A."/>
            <person name="Khurana P."/>
            <person name="Khurana P."/>
            <person name="Khurana J.P."/>
            <person name="Tyagi A.K."/>
            <person name="Gaikwad K."/>
            <person name="Singh A."/>
            <person name="Dalal V."/>
            <person name="Srivastava S."/>
            <person name="Dixit A."/>
            <person name="Pal A.K."/>
            <person name="Ghazi I.A."/>
            <person name="Yadav M."/>
            <person name="Pandit A."/>
            <person name="Bhargava A."/>
            <person name="Sureshbabu K."/>
            <person name="Batra K."/>
            <person name="Sharma T.R."/>
            <person name="Mohapatra T."/>
            <person name="Singh N.K."/>
            <person name="Messing J."/>
            <person name="Nelson A.B."/>
            <person name="Fuks G."/>
            <person name="Kavchok S."/>
            <person name="Keizer G."/>
            <person name="Linton E."/>
            <person name="Llaca V."/>
            <person name="Song R."/>
            <person name="Tanyolac B."/>
            <person name="Young S."/>
            <person name="Ho-Il K."/>
            <person name="Hahn J.H."/>
            <person name="Sangsakoo G."/>
            <person name="Vanavichit A."/>
            <person name="de Mattos Luiz.A.T."/>
            <person name="Zimmer P.D."/>
            <person name="Malone G."/>
            <person name="Dellagostin O."/>
            <person name="de Oliveira A.C."/>
            <person name="Bevan M."/>
            <person name="Bancroft I."/>
            <person name="Minx P."/>
            <person name="Cordum H."/>
            <person name="Wilson R."/>
            <person name="Cheng Z."/>
            <person name="Jin W."/>
            <person name="Jiang J."/>
            <person name="Leong S.A."/>
            <person name="Iwama H."/>
            <person name="Gojobori T."/>
            <person name="Itoh T."/>
            <person name="Niimura Y."/>
            <person name="Fujii Y."/>
            <person name="Habara T."/>
            <person name="Sakai H."/>
            <person name="Sato Y."/>
            <person name="Wilson G."/>
            <person name="Kumar K."/>
            <person name="McCouch S."/>
            <person name="Juretic N."/>
            <person name="Hoen D."/>
            <person name="Wright S."/>
            <person name="Bruskiewich R."/>
            <person name="Bureau T."/>
            <person name="Miyao A."/>
            <person name="Hirochika H."/>
            <person name="Nishikawa T."/>
            <person name="Kadowaki K."/>
            <person name="Sugiura M."/>
            <person name="Burr B."/>
            <person name="Sasaki T."/>
        </authorList>
    </citation>
    <scope>NUCLEOTIDE SEQUENCE [LARGE SCALE GENOMIC DNA]</scope>
    <source>
        <strain evidence="3">cv. Nipponbare</strain>
    </source>
</reference>
<name>Q6K4W0_ORYSJ</name>
<evidence type="ECO:0000313" key="2">
    <source>
        <dbReference type="EMBL" id="BAD19844.1"/>
    </source>
</evidence>
<dbReference type="AlphaFoldDB" id="Q6K4W0"/>
<dbReference type="Proteomes" id="UP000000763">
    <property type="component" value="Chromosome 2"/>
</dbReference>
<evidence type="ECO:0000313" key="3">
    <source>
        <dbReference type="Proteomes" id="UP000000763"/>
    </source>
</evidence>